<dbReference type="Gene3D" id="3.30.710.10">
    <property type="entry name" value="Potassium Channel Kv1.1, Chain A"/>
    <property type="match status" value="1"/>
</dbReference>
<evidence type="ECO:0000256" key="2">
    <source>
        <dbReference type="ARBA" id="ARBA00022737"/>
    </source>
</evidence>
<dbReference type="InterPro" id="IPR011333">
    <property type="entry name" value="SKP1/BTB/POZ_sf"/>
</dbReference>
<organism evidence="3">
    <name type="scientific">Timema cristinae</name>
    <name type="common">Walking stick</name>
    <dbReference type="NCBI Taxonomy" id="61476"/>
    <lineage>
        <taxon>Eukaryota</taxon>
        <taxon>Metazoa</taxon>
        <taxon>Ecdysozoa</taxon>
        <taxon>Arthropoda</taxon>
        <taxon>Hexapoda</taxon>
        <taxon>Insecta</taxon>
        <taxon>Pterygota</taxon>
        <taxon>Neoptera</taxon>
        <taxon>Polyneoptera</taxon>
        <taxon>Phasmatodea</taxon>
        <taxon>Timematodea</taxon>
        <taxon>Timematoidea</taxon>
        <taxon>Timematidae</taxon>
        <taxon>Timema</taxon>
    </lineage>
</organism>
<dbReference type="GO" id="GO:0005794">
    <property type="term" value="C:Golgi apparatus"/>
    <property type="evidence" value="ECO:0007669"/>
    <property type="project" value="TreeGrafter"/>
</dbReference>
<dbReference type="PANTHER" id="PTHR46376">
    <property type="entry name" value="LEUCINE-ZIPPER-LIKE TRANSCRIPTIONAL REGULATOR 1"/>
    <property type="match status" value="1"/>
</dbReference>
<keyword evidence="1" id="KW-0880">Kelch repeat</keyword>
<sequence length="174" mass="20224">MAGRVMQGVLEEIQIGEIIPSRQSFDSLLEYIYYANVTMPPEDSLYLFTAPYFYGFTNNRLQVYCKQNLERNVTFVNVIQILEAADQMKATDMKKYALSLIVHHFCKGYLLTYMCVHTKPVAALSVEWVRRPVGEDQWTVKQKYLKWLARLAADLLTRCSRRSVVIVDLLWDLA</sequence>
<dbReference type="EMBL" id="OC317182">
    <property type="protein sequence ID" value="CAD7395293.1"/>
    <property type="molecule type" value="Genomic_DNA"/>
</dbReference>
<keyword evidence="2" id="KW-0677">Repeat</keyword>
<name>A0A7R9CEM0_TIMCR</name>
<evidence type="ECO:0008006" key="4">
    <source>
        <dbReference type="Google" id="ProtNLM"/>
    </source>
</evidence>
<evidence type="ECO:0000313" key="3">
    <source>
        <dbReference type="EMBL" id="CAD7395293.1"/>
    </source>
</evidence>
<accession>A0A7R9CEM0</accession>
<dbReference type="PANTHER" id="PTHR46376:SF1">
    <property type="entry name" value="LEUCINE-ZIPPER-LIKE TRANSCRIPTIONAL REGULATOR 1"/>
    <property type="match status" value="1"/>
</dbReference>
<dbReference type="AlphaFoldDB" id="A0A7R9CEM0"/>
<evidence type="ECO:0000256" key="1">
    <source>
        <dbReference type="ARBA" id="ARBA00022441"/>
    </source>
</evidence>
<gene>
    <name evidence="3" type="ORF">TCEB3V08_LOCUS3066</name>
</gene>
<reference evidence="3" key="1">
    <citation type="submission" date="2020-11" db="EMBL/GenBank/DDBJ databases">
        <authorList>
            <person name="Tran Van P."/>
        </authorList>
    </citation>
    <scope>NUCLEOTIDE SEQUENCE</scope>
</reference>
<proteinExistence type="predicted"/>
<dbReference type="InterPro" id="IPR051568">
    <property type="entry name" value="LZTR1/Attractin"/>
</dbReference>
<protein>
    <recommendedName>
        <fullName evidence="4">BTB domain-containing protein</fullName>
    </recommendedName>
</protein>